<organism evidence="2 3">
    <name type="scientific">Dryococelus australis</name>
    <dbReference type="NCBI Taxonomy" id="614101"/>
    <lineage>
        <taxon>Eukaryota</taxon>
        <taxon>Metazoa</taxon>
        <taxon>Ecdysozoa</taxon>
        <taxon>Arthropoda</taxon>
        <taxon>Hexapoda</taxon>
        <taxon>Insecta</taxon>
        <taxon>Pterygota</taxon>
        <taxon>Neoptera</taxon>
        <taxon>Polyneoptera</taxon>
        <taxon>Phasmatodea</taxon>
        <taxon>Verophasmatodea</taxon>
        <taxon>Anareolatae</taxon>
        <taxon>Phasmatidae</taxon>
        <taxon>Eurycanthinae</taxon>
        <taxon>Dryococelus</taxon>
    </lineage>
</organism>
<reference evidence="2 3" key="1">
    <citation type="submission" date="2023-02" db="EMBL/GenBank/DDBJ databases">
        <title>LHISI_Scaffold_Assembly.</title>
        <authorList>
            <person name="Stuart O.P."/>
            <person name="Cleave R."/>
            <person name="Magrath M.J.L."/>
            <person name="Mikheyev A.S."/>
        </authorList>
    </citation>
    <scope>NUCLEOTIDE SEQUENCE [LARGE SCALE GENOMIC DNA]</scope>
    <source>
        <strain evidence="2">Daus_M_001</strain>
        <tissue evidence="2">Leg muscle</tissue>
    </source>
</reference>
<evidence type="ECO:0000313" key="2">
    <source>
        <dbReference type="EMBL" id="KAJ8895117.1"/>
    </source>
</evidence>
<dbReference type="Proteomes" id="UP001159363">
    <property type="component" value="Chromosome 1"/>
</dbReference>
<sequence length="837" mass="89861">MRRALCDHALITGDVTARPSITVLRVAVGGGGREVKGKNVEFLHVTTLPAAAGTVENRKWPITIYLPLAISADYVSDHAGDEMLKTMLDKDINTVQPPARSLQDFLMWDSCRTMPLVSGFSRGSPVYPDSSFLRSSILISITSLTQIADNLAQPIVLCVITWRGCVTARPLLDLWHRRLSSSTSREGPFTEKPRPACIVNRWREGSGPNRVGVEEECGTSGHRAIYNAVADPQGTLRSLQPVTNHTLLRRHEGPGEYHVRHFFPETILPVAVTSPEGASFNSVIDQLGADAPIKAWITFNLNRLSNALKSLGRRETRAIQCPTSPYQGNNIYPKSRRRSTALSTTGSLLASKADHGLRSSRLGISRAAPPAAAGKMAPRASSALSLYTTPLTSCSIPPRSVIKNTSFSWATHAGAGPSTVVTETAHQTLSCVTCKLNIVWHVTYFVQLPTPRKCRGCRREQARVLMSIESVKVATQTPESHIQKLFFCAIAPTHKGSELACSVLDILRVPVGLLSAVIVSFYVVQSLWRISTQALIVLSLAACAVAVDTKEDKAVEKRGALGLGYGGYGGYGLGHGLGSSGYSGLGYSGLGYSGLGYGGYGGYGLGHGLGYSGLGYSGLGYAAPAISKVAYSAPAVSYAAPLGYHGLGYSGLGYSGLGYSGLGYSGLGYGSYGLGHGLAYRGLASYITTFVTIFSSLRYSRLKMLNCTAQTTGLIYLMPVVEELRTCALESSQIPLHDDSAADKSQLIKHAQVNSNNVRASKRAPYPESSGLMYNWLQIGAAANEQKAEAQEYTGQWSLAYRSFKTRNFPIPVAITVREELVNMPRGNCESHTVTAC</sequence>
<gene>
    <name evidence="2" type="ORF">PR048_000442</name>
</gene>
<evidence type="ECO:0000256" key="1">
    <source>
        <dbReference type="SAM" id="Phobius"/>
    </source>
</evidence>
<feature type="transmembrane region" description="Helical" evidence="1">
    <location>
        <begin position="530"/>
        <end position="547"/>
    </location>
</feature>
<keyword evidence="1" id="KW-0472">Membrane</keyword>
<accession>A0ABQ9IF57</accession>
<evidence type="ECO:0000313" key="3">
    <source>
        <dbReference type="Proteomes" id="UP001159363"/>
    </source>
</evidence>
<proteinExistence type="predicted"/>
<comment type="caution">
    <text evidence="2">The sequence shown here is derived from an EMBL/GenBank/DDBJ whole genome shotgun (WGS) entry which is preliminary data.</text>
</comment>
<keyword evidence="1" id="KW-1133">Transmembrane helix</keyword>
<name>A0ABQ9IF57_9NEOP</name>
<protein>
    <submittedName>
        <fullName evidence="2">Uncharacterized protein</fullName>
    </submittedName>
</protein>
<keyword evidence="3" id="KW-1185">Reference proteome</keyword>
<dbReference type="EMBL" id="JARBHB010000001">
    <property type="protein sequence ID" value="KAJ8895117.1"/>
    <property type="molecule type" value="Genomic_DNA"/>
</dbReference>
<keyword evidence="1" id="KW-0812">Transmembrane</keyword>